<evidence type="ECO:0000256" key="1">
    <source>
        <dbReference type="SAM" id="MobiDB-lite"/>
    </source>
</evidence>
<evidence type="ECO:0000256" key="2">
    <source>
        <dbReference type="SAM" id="SignalP"/>
    </source>
</evidence>
<feature type="signal peptide" evidence="2">
    <location>
        <begin position="1"/>
        <end position="16"/>
    </location>
</feature>
<dbReference type="EMBL" id="JAHWGI010000349">
    <property type="protein sequence ID" value="KAK3914034.1"/>
    <property type="molecule type" value="Genomic_DNA"/>
</dbReference>
<evidence type="ECO:0000313" key="4">
    <source>
        <dbReference type="Proteomes" id="UP001219518"/>
    </source>
</evidence>
<feature type="non-terminal residue" evidence="3">
    <location>
        <position position="1"/>
    </location>
</feature>
<feature type="region of interest" description="Disordered" evidence="1">
    <location>
        <begin position="243"/>
        <end position="267"/>
    </location>
</feature>
<feature type="compositionally biased region" description="Pro residues" evidence="1">
    <location>
        <begin position="156"/>
        <end position="169"/>
    </location>
</feature>
<dbReference type="AlphaFoldDB" id="A0AAE1H3T5"/>
<accession>A0AAE1H3T5</accession>
<sequence length="330" mass="35039">VLRTLVLVALLPAALCAPQHVVSLEDVTGTTARSPIAEAAAAAVQGATQIGYGYDGHRPSQVGVVSLEDVTGSVEHTVPAAVGLPQQRPGGRPGPGQQVGVVSLEDVTGHVDNTVPVIGHPLPNLVPPQPRPGRPGQQVGVVSLEDVTGHADNTVPAPPAPFRPWPRPPPPHHYRQPPPGPGARPAESNYYNLVDRDGQIYQAFGFGGPARPQYRTASGQTSTVCIEQEAMAAPAQYAFRSSDFPEQKTENSDGGLPSSLGRHRARRSPKPIGVVSLENVAGPVAAHYPAYGPPAYVRPNYYHPSYYGGSYYYQRPRPYVYAVPCIGICR</sequence>
<gene>
    <name evidence="3" type="ORF">KUF71_023447</name>
</gene>
<organism evidence="3 4">
    <name type="scientific">Frankliniella fusca</name>
    <dbReference type="NCBI Taxonomy" id="407009"/>
    <lineage>
        <taxon>Eukaryota</taxon>
        <taxon>Metazoa</taxon>
        <taxon>Ecdysozoa</taxon>
        <taxon>Arthropoda</taxon>
        <taxon>Hexapoda</taxon>
        <taxon>Insecta</taxon>
        <taxon>Pterygota</taxon>
        <taxon>Neoptera</taxon>
        <taxon>Paraneoptera</taxon>
        <taxon>Thysanoptera</taxon>
        <taxon>Terebrantia</taxon>
        <taxon>Thripoidea</taxon>
        <taxon>Thripidae</taxon>
        <taxon>Frankliniella</taxon>
    </lineage>
</organism>
<reference evidence="3" key="2">
    <citation type="journal article" date="2023" name="BMC Genomics">
        <title>Pest status, molecular evolution, and epigenetic factors derived from the genome assembly of Frankliniella fusca, a thysanopteran phytovirus vector.</title>
        <authorList>
            <person name="Catto M.A."/>
            <person name="Labadie P.E."/>
            <person name="Jacobson A.L."/>
            <person name="Kennedy G.G."/>
            <person name="Srinivasan R."/>
            <person name="Hunt B.G."/>
        </authorList>
    </citation>
    <scope>NUCLEOTIDE SEQUENCE</scope>
    <source>
        <strain evidence="3">PL_HMW_Pooled</strain>
    </source>
</reference>
<comment type="caution">
    <text evidence="3">The sequence shown here is derived from an EMBL/GenBank/DDBJ whole genome shotgun (WGS) entry which is preliminary data.</text>
</comment>
<feature type="region of interest" description="Disordered" evidence="1">
    <location>
        <begin position="149"/>
        <end position="189"/>
    </location>
</feature>
<evidence type="ECO:0000313" key="3">
    <source>
        <dbReference type="EMBL" id="KAK3914034.1"/>
    </source>
</evidence>
<dbReference type="Proteomes" id="UP001219518">
    <property type="component" value="Unassembled WGS sequence"/>
</dbReference>
<keyword evidence="2" id="KW-0732">Signal</keyword>
<protein>
    <submittedName>
        <fullName evidence="3">RNA-binding protein 12B</fullName>
    </submittedName>
</protein>
<name>A0AAE1H3T5_9NEOP</name>
<proteinExistence type="predicted"/>
<feature type="chain" id="PRO_5042089006" evidence="2">
    <location>
        <begin position="17"/>
        <end position="330"/>
    </location>
</feature>
<reference evidence="3" key="1">
    <citation type="submission" date="2021-07" db="EMBL/GenBank/DDBJ databases">
        <authorList>
            <person name="Catto M.A."/>
            <person name="Jacobson A."/>
            <person name="Kennedy G."/>
            <person name="Labadie P."/>
            <person name="Hunt B.G."/>
            <person name="Srinivasan R."/>
        </authorList>
    </citation>
    <scope>NUCLEOTIDE SEQUENCE</scope>
    <source>
        <strain evidence="3">PL_HMW_Pooled</strain>
        <tissue evidence="3">Head</tissue>
    </source>
</reference>
<keyword evidence="4" id="KW-1185">Reference proteome</keyword>